<organism evidence="7 8">
    <name type="scientific">Dyadobacter beijingensis</name>
    <dbReference type="NCBI Taxonomy" id="365489"/>
    <lineage>
        <taxon>Bacteria</taxon>
        <taxon>Pseudomonadati</taxon>
        <taxon>Bacteroidota</taxon>
        <taxon>Cytophagia</taxon>
        <taxon>Cytophagales</taxon>
        <taxon>Spirosomataceae</taxon>
        <taxon>Dyadobacter</taxon>
    </lineage>
</organism>
<dbReference type="EMBL" id="BMLI01000001">
    <property type="protein sequence ID" value="GGM85347.1"/>
    <property type="molecule type" value="Genomic_DNA"/>
</dbReference>
<dbReference type="InterPro" id="IPR051648">
    <property type="entry name" value="CWI-Assembly_Regulator"/>
</dbReference>
<feature type="signal peptide" evidence="6">
    <location>
        <begin position="1"/>
        <end position="25"/>
    </location>
</feature>
<proteinExistence type="predicted"/>
<evidence type="ECO:0000256" key="1">
    <source>
        <dbReference type="ARBA" id="ARBA00004191"/>
    </source>
</evidence>
<keyword evidence="5" id="KW-0325">Glycoprotein</keyword>
<comment type="subcellular location">
    <subcellularLocation>
        <location evidence="1">Secreted</location>
        <location evidence="1">Cell wall</location>
    </subcellularLocation>
</comment>
<dbReference type="Gene3D" id="3.80.20.20">
    <property type="entry name" value="Receptor L-domain"/>
    <property type="match status" value="1"/>
</dbReference>
<evidence type="ECO:0000256" key="6">
    <source>
        <dbReference type="SAM" id="SignalP"/>
    </source>
</evidence>
<keyword evidence="4 6" id="KW-0732">Signal</keyword>
<keyword evidence="8" id="KW-1185">Reference proteome</keyword>
<dbReference type="NCBIfam" id="TIGR04183">
    <property type="entry name" value="Por_Secre_tail"/>
    <property type="match status" value="1"/>
</dbReference>
<evidence type="ECO:0000313" key="7">
    <source>
        <dbReference type="EMBL" id="GGM85347.1"/>
    </source>
</evidence>
<dbReference type="RefSeq" id="WP_084600000.1">
    <property type="nucleotide sequence ID" value="NZ_BMLI01000001.1"/>
</dbReference>
<comment type="caution">
    <text evidence="7">The sequence shown here is derived from an EMBL/GenBank/DDBJ whole genome shotgun (WGS) entry which is preliminary data.</text>
</comment>
<evidence type="ECO:0008006" key="9">
    <source>
        <dbReference type="Google" id="ProtNLM"/>
    </source>
</evidence>
<dbReference type="InterPro" id="IPR026444">
    <property type="entry name" value="Secre_tail"/>
</dbReference>
<dbReference type="PANTHER" id="PTHR31018">
    <property type="entry name" value="SPORULATION-SPECIFIC PROTEIN-RELATED"/>
    <property type="match status" value="1"/>
</dbReference>
<protein>
    <recommendedName>
        <fullName evidence="9">Secreted protein (Por secretion system target)</fullName>
    </recommendedName>
</protein>
<evidence type="ECO:0000256" key="5">
    <source>
        <dbReference type="ARBA" id="ARBA00023180"/>
    </source>
</evidence>
<sequence>MMQILLKRRPLWLLFLVFSCSNAFAQTYVGSVEFTNQNALNTWDPAIKNVTGNVYITSLASDVISSLAPLRNLKAIGGALIISENHSLTSLNGLGSLETAAAVEISFNGSLNDISSLGTLSSIAGPMNIVGNESLTNLNGLSATLTIAGDLTIRNNPALSLCNVWAICNYQRTHSEFTYLIVSGNAGSCTTETTLYRACNGPLPVVLTEFDALGEGRAVTLRWATSAETNASHFDIERSRDGRAWSVTGAVQAKGESTQLAQYTFRDDYPMAGENLYRLRMTDQDETFAYSRVRSVHILEAHAPAYPNPFSASLALSPAYSGASGTVELSDTRGNVIYTSRGLLPESIATQHWKPGIYVLRLTKPDGVSEQVRLVKAD</sequence>
<dbReference type="PROSITE" id="PS51257">
    <property type="entry name" value="PROKAR_LIPOPROTEIN"/>
    <property type="match status" value="1"/>
</dbReference>
<accession>A0ABQ2HMD5</accession>
<evidence type="ECO:0000256" key="2">
    <source>
        <dbReference type="ARBA" id="ARBA00022512"/>
    </source>
</evidence>
<name>A0ABQ2HMD5_9BACT</name>
<feature type="chain" id="PRO_5045396272" description="Secreted protein (Por secretion system target)" evidence="6">
    <location>
        <begin position="26"/>
        <end position="378"/>
    </location>
</feature>
<dbReference type="PANTHER" id="PTHR31018:SF3">
    <property type="entry name" value="RECEPTOR PROTEIN-TYROSINE KINASE"/>
    <property type="match status" value="1"/>
</dbReference>
<keyword evidence="3" id="KW-0964">Secreted</keyword>
<evidence type="ECO:0000313" key="8">
    <source>
        <dbReference type="Proteomes" id="UP000632339"/>
    </source>
</evidence>
<gene>
    <name evidence="7" type="ORF">GCM10010967_16700</name>
</gene>
<evidence type="ECO:0000256" key="3">
    <source>
        <dbReference type="ARBA" id="ARBA00022525"/>
    </source>
</evidence>
<keyword evidence="2" id="KW-0134">Cell wall</keyword>
<dbReference type="SUPFAM" id="SSF52058">
    <property type="entry name" value="L domain-like"/>
    <property type="match status" value="1"/>
</dbReference>
<dbReference type="InterPro" id="IPR036941">
    <property type="entry name" value="Rcpt_L-dom_sf"/>
</dbReference>
<reference evidence="8" key="1">
    <citation type="journal article" date="2019" name="Int. J. Syst. Evol. Microbiol.">
        <title>The Global Catalogue of Microorganisms (GCM) 10K type strain sequencing project: providing services to taxonomists for standard genome sequencing and annotation.</title>
        <authorList>
            <consortium name="The Broad Institute Genomics Platform"/>
            <consortium name="The Broad Institute Genome Sequencing Center for Infectious Disease"/>
            <person name="Wu L."/>
            <person name="Ma J."/>
        </authorList>
    </citation>
    <scope>NUCLEOTIDE SEQUENCE [LARGE SCALE GENOMIC DNA]</scope>
    <source>
        <strain evidence="8">CGMCC 1.6375</strain>
    </source>
</reference>
<evidence type="ECO:0000256" key="4">
    <source>
        <dbReference type="ARBA" id="ARBA00022729"/>
    </source>
</evidence>
<dbReference type="Proteomes" id="UP000632339">
    <property type="component" value="Unassembled WGS sequence"/>
</dbReference>